<keyword evidence="1" id="KW-0808">Transferase</keyword>
<accession>A0A2I2KVD7</accession>
<protein>
    <submittedName>
        <fullName evidence="4">Sugar kinase, ribokinase</fullName>
    </submittedName>
</protein>
<keyword evidence="2 4" id="KW-0418">Kinase</keyword>
<dbReference type="GO" id="GO:0016301">
    <property type="term" value="F:kinase activity"/>
    <property type="evidence" value="ECO:0007669"/>
    <property type="project" value="UniProtKB-KW"/>
</dbReference>
<name>A0A2I2KVD7_9ACTN</name>
<dbReference type="PANTHER" id="PTHR10584:SF166">
    <property type="entry name" value="RIBOKINASE"/>
    <property type="match status" value="1"/>
</dbReference>
<dbReference type="PANTHER" id="PTHR10584">
    <property type="entry name" value="SUGAR KINASE"/>
    <property type="match status" value="1"/>
</dbReference>
<feature type="domain" description="Carbohydrate kinase PfkB" evidence="3">
    <location>
        <begin position="142"/>
        <end position="322"/>
    </location>
</feature>
<dbReference type="EMBL" id="FZMO01000282">
    <property type="protein sequence ID" value="SNQ49616.1"/>
    <property type="molecule type" value="Genomic_DNA"/>
</dbReference>
<dbReference type="PROSITE" id="PS00584">
    <property type="entry name" value="PFKB_KINASES_2"/>
    <property type="match status" value="1"/>
</dbReference>
<evidence type="ECO:0000256" key="1">
    <source>
        <dbReference type="ARBA" id="ARBA00022679"/>
    </source>
</evidence>
<evidence type="ECO:0000313" key="4">
    <source>
        <dbReference type="EMBL" id="SNQ49616.1"/>
    </source>
</evidence>
<evidence type="ECO:0000256" key="2">
    <source>
        <dbReference type="ARBA" id="ARBA00022777"/>
    </source>
</evidence>
<dbReference type="SUPFAM" id="SSF53613">
    <property type="entry name" value="Ribokinase-like"/>
    <property type="match status" value="1"/>
</dbReference>
<dbReference type="InterPro" id="IPR011611">
    <property type="entry name" value="PfkB_dom"/>
</dbReference>
<reference evidence="4 5" key="1">
    <citation type="submission" date="2017-06" db="EMBL/GenBank/DDBJ databases">
        <authorList>
            <person name="Kim H.J."/>
            <person name="Triplett B.A."/>
        </authorList>
    </citation>
    <scope>NUCLEOTIDE SEQUENCE [LARGE SCALE GENOMIC DNA]</scope>
    <source>
        <strain evidence="4">FRACA_ARgP5</strain>
    </source>
</reference>
<sequence length="336" mass="33959">MLALVPPEDGFVRGGVTVGRGVTVVVAGVAGVAQTVPVDGFPVHYVPVRYPRHGLRLEVAGVGLNVARVLRALGTSVSLAALVGRDPAGLLVRAELTRLGLLGGDQTAGGDLSADGGPAIGSGVLEVGSTPTSVVLVEPGGARQVNTDLKDLPDAEYPATVFNALLAGARLAVVSTIGFARPLLTMARSAGVPVAVDVQTVGGVDDACLRPWLEAADVLFCSAERLGTDPATFAADVLKRFPARIIVVGMGADGCLLGIRGQAVRRFPAIAPHGVVDTTGAGDALFAGFLHYWLATGDAAMAADHAVLVAGCAVGTPGAGTHVDAGHIADLRTRTR</sequence>
<dbReference type="InterPro" id="IPR002173">
    <property type="entry name" value="Carboh/pur_kinase_PfkB_CS"/>
</dbReference>
<dbReference type="PROSITE" id="PS00583">
    <property type="entry name" value="PFKB_KINASES_1"/>
    <property type="match status" value="1"/>
</dbReference>
<dbReference type="Gene3D" id="3.40.1190.20">
    <property type="match status" value="1"/>
</dbReference>
<evidence type="ECO:0000313" key="5">
    <source>
        <dbReference type="Proteomes" id="UP000234331"/>
    </source>
</evidence>
<dbReference type="Proteomes" id="UP000234331">
    <property type="component" value="Unassembled WGS sequence"/>
</dbReference>
<dbReference type="AlphaFoldDB" id="A0A2I2KVD7"/>
<proteinExistence type="predicted"/>
<gene>
    <name evidence="4" type="ORF">FRACA_3520003</name>
</gene>
<dbReference type="InterPro" id="IPR029056">
    <property type="entry name" value="Ribokinase-like"/>
</dbReference>
<dbReference type="OrthoDB" id="9792663at2"/>
<organism evidence="4 5">
    <name type="scientific">Frankia canadensis</name>
    <dbReference type="NCBI Taxonomy" id="1836972"/>
    <lineage>
        <taxon>Bacteria</taxon>
        <taxon>Bacillati</taxon>
        <taxon>Actinomycetota</taxon>
        <taxon>Actinomycetes</taxon>
        <taxon>Frankiales</taxon>
        <taxon>Frankiaceae</taxon>
        <taxon>Frankia</taxon>
    </lineage>
</organism>
<keyword evidence="5" id="KW-1185">Reference proteome</keyword>
<evidence type="ECO:0000259" key="3">
    <source>
        <dbReference type="Pfam" id="PF00294"/>
    </source>
</evidence>
<dbReference type="Pfam" id="PF00294">
    <property type="entry name" value="PfkB"/>
    <property type="match status" value="1"/>
</dbReference>